<dbReference type="SUPFAM" id="SSF69304">
    <property type="entry name" value="Tricorn protease N-terminal domain"/>
    <property type="match status" value="1"/>
</dbReference>
<evidence type="ECO:0000313" key="3">
    <source>
        <dbReference type="Proteomes" id="UP000001064"/>
    </source>
</evidence>
<dbReference type="EMBL" id="GL870983">
    <property type="protein sequence ID" value="EGC38143.1"/>
    <property type="molecule type" value="Genomic_DNA"/>
</dbReference>
<dbReference type="PANTHER" id="PTHR32256:SF18">
    <property type="entry name" value="SRFA-INDUCED GENE K PROTEIN"/>
    <property type="match status" value="1"/>
</dbReference>
<dbReference type="InterPro" id="IPR053369">
    <property type="entry name" value="SrfA-induced_signal"/>
</dbReference>
<evidence type="ECO:0000313" key="2">
    <source>
        <dbReference type="EMBL" id="EGC38143.1"/>
    </source>
</evidence>
<dbReference type="VEuPathDB" id="AmoebaDB:DICPUDRAFT_46021"/>
<dbReference type="AlphaFoldDB" id="F0ZD52"/>
<name>F0ZD52_DICPU</name>
<reference evidence="3" key="1">
    <citation type="journal article" date="2011" name="Genome Biol.">
        <title>Comparative genomics of the social amoebae Dictyostelium discoideum and Dictyostelium purpureum.</title>
        <authorList>
            <consortium name="US DOE Joint Genome Institute (JGI-PGF)"/>
            <person name="Sucgang R."/>
            <person name="Kuo A."/>
            <person name="Tian X."/>
            <person name="Salerno W."/>
            <person name="Parikh A."/>
            <person name="Feasley C.L."/>
            <person name="Dalin E."/>
            <person name="Tu H."/>
            <person name="Huang E."/>
            <person name="Barry K."/>
            <person name="Lindquist E."/>
            <person name="Shapiro H."/>
            <person name="Bruce D."/>
            <person name="Schmutz J."/>
            <person name="Salamov A."/>
            <person name="Fey P."/>
            <person name="Gaudet P."/>
            <person name="Anjard C."/>
            <person name="Babu M.M."/>
            <person name="Basu S."/>
            <person name="Bushmanova Y."/>
            <person name="van der Wel H."/>
            <person name="Katoh-Kurasawa M."/>
            <person name="Dinh C."/>
            <person name="Coutinho P.M."/>
            <person name="Saito T."/>
            <person name="Elias M."/>
            <person name="Schaap P."/>
            <person name="Kay R.R."/>
            <person name="Henrissat B."/>
            <person name="Eichinger L."/>
            <person name="Rivero F."/>
            <person name="Putnam N.H."/>
            <person name="West C.M."/>
            <person name="Loomis W.F."/>
            <person name="Chisholm R.L."/>
            <person name="Shaulsky G."/>
            <person name="Strassmann J.E."/>
            <person name="Queller D.C."/>
            <person name="Kuspa A."/>
            <person name="Grigoriev I.V."/>
        </authorList>
    </citation>
    <scope>NUCLEOTIDE SEQUENCE [LARGE SCALE GENOMIC DNA]</scope>
    <source>
        <strain evidence="3">QSDP1</strain>
    </source>
</reference>
<dbReference type="GeneID" id="10502700"/>
<organism evidence="2 3">
    <name type="scientific">Dictyostelium purpureum</name>
    <name type="common">Slime mold</name>
    <dbReference type="NCBI Taxonomy" id="5786"/>
    <lineage>
        <taxon>Eukaryota</taxon>
        <taxon>Amoebozoa</taxon>
        <taxon>Evosea</taxon>
        <taxon>Eumycetozoa</taxon>
        <taxon>Dictyostelia</taxon>
        <taxon>Dictyosteliales</taxon>
        <taxon>Dictyosteliaceae</taxon>
        <taxon>Dictyostelium</taxon>
    </lineage>
</organism>
<dbReference type="OrthoDB" id="18757at2759"/>
<gene>
    <name evidence="2" type="ORF">DICPUDRAFT_46021</name>
</gene>
<dbReference type="OMA" id="YVRFNQR"/>
<keyword evidence="3" id="KW-1185">Reference proteome</keyword>
<dbReference type="InParanoid" id="F0ZD52"/>
<keyword evidence="1" id="KW-0732">Signal</keyword>
<evidence type="ECO:0008006" key="4">
    <source>
        <dbReference type="Google" id="ProtNLM"/>
    </source>
</evidence>
<dbReference type="RefSeq" id="XP_003285357.1">
    <property type="nucleotide sequence ID" value="XM_003285309.1"/>
</dbReference>
<evidence type="ECO:0000256" key="1">
    <source>
        <dbReference type="SAM" id="SignalP"/>
    </source>
</evidence>
<proteinExistence type="predicted"/>
<dbReference type="PROSITE" id="PS51257">
    <property type="entry name" value="PROKAR_LIPOPROTEIN"/>
    <property type="match status" value="1"/>
</dbReference>
<sequence length="406" mass="44383">MKIFKSLITLISIVGVALSCDQDYECSTGFPINACQGDLNIYRGIGIDGNGNVLIAGIYNSSGGGPFGFPGIFSIPTNSDNDNTITKKFDVYGEIADGPGYTALDYFYTYLPQSDSYYVRFNQRGAPLFSIYNPSTKTIQPVWNIFNTPFVPAFDEANNRFVYGWYGISMINKLPTQRDDVNSATLIYQRQIVNGLVLDGTDIYMTTYDGRFLKGTTNCNNCTQDELQLLLNDTDTSTLMGLVMAGDYLYFSYAGGIKGYPKSGDASRVRQLVSDSDIVSIVASKDGNFIYYTTESGVVKSVSTQGNHAQVKVLYTSQSNHQCMTAPGFESDSTCKGMVLWSNGLPYCTPVTNGKPNICFAAYQCGGSPTQICNGQCTCLPNFYDDNCMSCDGTVEWSGGYPNCKL</sequence>
<dbReference type="STRING" id="5786.F0ZD52"/>
<accession>F0ZD52</accession>
<dbReference type="KEGG" id="dpp:DICPUDRAFT_46021"/>
<feature type="signal peptide" evidence="1">
    <location>
        <begin position="1"/>
        <end position="19"/>
    </location>
</feature>
<feature type="chain" id="PRO_5003262334" description="EGF-like domain-containing protein" evidence="1">
    <location>
        <begin position="20"/>
        <end position="406"/>
    </location>
</feature>
<dbReference type="PANTHER" id="PTHR32256">
    <property type="match status" value="1"/>
</dbReference>
<dbReference type="FunCoup" id="F0ZD52">
    <property type="interactions" value="229"/>
</dbReference>
<dbReference type="Proteomes" id="UP000001064">
    <property type="component" value="Unassembled WGS sequence"/>
</dbReference>
<protein>
    <recommendedName>
        <fullName evidence="4">EGF-like domain-containing protein</fullName>
    </recommendedName>
</protein>
<dbReference type="eggNOG" id="ENOG502R14C">
    <property type="taxonomic scope" value="Eukaryota"/>
</dbReference>